<name>A0A8J2WFE2_9CRUS</name>
<protein>
    <submittedName>
        <fullName evidence="2">Uncharacterized protein</fullName>
    </submittedName>
</protein>
<dbReference type="AlphaFoldDB" id="A0A8J2WFE2"/>
<dbReference type="Proteomes" id="UP000789390">
    <property type="component" value="Unassembled WGS sequence"/>
</dbReference>
<evidence type="ECO:0000313" key="2">
    <source>
        <dbReference type="EMBL" id="CAH0105208.1"/>
    </source>
</evidence>
<keyword evidence="3" id="KW-1185">Reference proteome</keyword>
<dbReference type="EMBL" id="CAKKLH010000177">
    <property type="protein sequence ID" value="CAH0105208.1"/>
    <property type="molecule type" value="Genomic_DNA"/>
</dbReference>
<evidence type="ECO:0000256" key="1">
    <source>
        <dbReference type="SAM" id="MobiDB-lite"/>
    </source>
</evidence>
<feature type="compositionally biased region" description="Pro residues" evidence="1">
    <location>
        <begin position="1"/>
        <end position="11"/>
    </location>
</feature>
<comment type="caution">
    <text evidence="2">The sequence shown here is derived from an EMBL/GenBank/DDBJ whole genome shotgun (WGS) entry which is preliminary data.</text>
</comment>
<sequence>MPKIMPKPIPSPISSSANRKRTNASSSNSISLPDHFESLGLADDSFIVEAPSFVVPYLIEKSASKTVQSMVPPSGICSRRSSSSQKRKVQQRKVHKGTKITDASLSVNALTKGLEAACTKNDPYRLPWRTCDRCSFQSESSLMMAYHWSLPLALGSAKTGSAIAPVPTLPV</sequence>
<feature type="region of interest" description="Disordered" evidence="1">
    <location>
        <begin position="1"/>
        <end position="32"/>
    </location>
</feature>
<reference evidence="2" key="1">
    <citation type="submission" date="2021-11" db="EMBL/GenBank/DDBJ databases">
        <authorList>
            <person name="Schell T."/>
        </authorList>
    </citation>
    <scope>NUCLEOTIDE SEQUENCE</scope>
    <source>
        <strain evidence="2">M5</strain>
    </source>
</reference>
<proteinExistence type="predicted"/>
<organism evidence="2 3">
    <name type="scientific">Daphnia galeata</name>
    <dbReference type="NCBI Taxonomy" id="27404"/>
    <lineage>
        <taxon>Eukaryota</taxon>
        <taxon>Metazoa</taxon>
        <taxon>Ecdysozoa</taxon>
        <taxon>Arthropoda</taxon>
        <taxon>Crustacea</taxon>
        <taxon>Branchiopoda</taxon>
        <taxon>Diplostraca</taxon>
        <taxon>Cladocera</taxon>
        <taxon>Anomopoda</taxon>
        <taxon>Daphniidae</taxon>
        <taxon>Daphnia</taxon>
    </lineage>
</organism>
<accession>A0A8J2WFE2</accession>
<dbReference type="OrthoDB" id="6110130at2759"/>
<evidence type="ECO:0000313" key="3">
    <source>
        <dbReference type="Proteomes" id="UP000789390"/>
    </source>
</evidence>
<gene>
    <name evidence="2" type="ORF">DGAL_LOCUS8224</name>
</gene>